<dbReference type="Pfam" id="PF13812">
    <property type="entry name" value="PPR_3"/>
    <property type="match status" value="1"/>
</dbReference>
<reference evidence="3" key="1">
    <citation type="submission" date="2021-02" db="EMBL/GenBank/DDBJ databases">
        <authorList>
            <person name="Dougan E. K."/>
            <person name="Rhodes N."/>
            <person name="Thang M."/>
            <person name="Chan C."/>
        </authorList>
    </citation>
    <scope>NUCLEOTIDE SEQUENCE</scope>
</reference>
<dbReference type="Proteomes" id="UP000604046">
    <property type="component" value="Unassembled WGS sequence"/>
</dbReference>
<comment type="caution">
    <text evidence="3">The sequence shown here is derived from an EMBL/GenBank/DDBJ whole genome shotgun (WGS) entry which is preliminary data.</text>
</comment>
<evidence type="ECO:0008006" key="5">
    <source>
        <dbReference type="Google" id="ProtNLM"/>
    </source>
</evidence>
<evidence type="ECO:0000256" key="2">
    <source>
        <dbReference type="PROSITE-ProRule" id="PRU00708"/>
    </source>
</evidence>
<protein>
    <recommendedName>
        <fullName evidence="5">Pentacotripeptide-repeat region of PRORP domain-containing protein</fullName>
    </recommendedName>
</protein>
<dbReference type="InterPro" id="IPR011990">
    <property type="entry name" value="TPR-like_helical_dom_sf"/>
</dbReference>
<organism evidence="3 4">
    <name type="scientific">Symbiodinium natans</name>
    <dbReference type="NCBI Taxonomy" id="878477"/>
    <lineage>
        <taxon>Eukaryota</taxon>
        <taxon>Sar</taxon>
        <taxon>Alveolata</taxon>
        <taxon>Dinophyceae</taxon>
        <taxon>Suessiales</taxon>
        <taxon>Symbiodiniaceae</taxon>
        <taxon>Symbiodinium</taxon>
    </lineage>
</organism>
<dbReference type="PANTHER" id="PTHR47447">
    <property type="entry name" value="OS03G0856100 PROTEIN"/>
    <property type="match status" value="1"/>
</dbReference>
<accession>A0A812NHB6</accession>
<dbReference type="PROSITE" id="PS51375">
    <property type="entry name" value="PPR"/>
    <property type="match status" value="3"/>
</dbReference>
<name>A0A812NHB6_9DINO</name>
<dbReference type="EMBL" id="CAJNDS010002035">
    <property type="protein sequence ID" value="CAE7297528.1"/>
    <property type="molecule type" value="Genomic_DNA"/>
</dbReference>
<evidence type="ECO:0000313" key="4">
    <source>
        <dbReference type="Proteomes" id="UP000604046"/>
    </source>
</evidence>
<dbReference type="Gene3D" id="1.25.40.10">
    <property type="entry name" value="Tetratricopeptide repeat domain"/>
    <property type="match status" value="2"/>
</dbReference>
<feature type="repeat" description="PPR" evidence="2">
    <location>
        <begin position="180"/>
        <end position="214"/>
    </location>
</feature>
<sequence length="414" mass="44317">MASSELGTKNSPNWVVWPHAMDVEGFFVACFRKKALAAPTESLESEEWPQFQRLPVAEAAALQSQATQELGSFPSPALLLRERQGGVWLSAFPRWPPPAAFARLSGMVEPGIKVMDASGALTDDIRLVVGGSHLTSEEWLKLHGNAGGGLGSRSLALRSSGAAGARRALEEMQASRMKADLVSYNTVLDAFAKEANATGAQEVMDEMVQTSVRPGVISYTILIEAHARAGNRDAAEEAFAALRAQGLQPNEVTYTALLRARLAAKDMAGARELAATGRLNEVGFTLLINAHAMSGDVRGAEEAFELLSKQWKPNLASYTALMKAYAKARDAQRADEVLAQIQSLSLQPNAATYATLISAHAKAQQLPRALELFQLQGEQLSGDEEAILQQDRSGAPENACGFAAKIPVDFCSAI</sequence>
<dbReference type="AlphaFoldDB" id="A0A812NHB6"/>
<dbReference type="OrthoDB" id="427002at2759"/>
<dbReference type="Pfam" id="PF13041">
    <property type="entry name" value="PPR_2"/>
    <property type="match status" value="1"/>
</dbReference>
<feature type="repeat" description="PPR" evidence="2">
    <location>
        <begin position="215"/>
        <end position="249"/>
    </location>
</feature>
<proteinExistence type="predicted"/>
<dbReference type="InterPro" id="IPR002885">
    <property type="entry name" value="PPR_rpt"/>
</dbReference>
<evidence type="ECO:0000256" key="1">
    <source>
        <dbReference type="ARBA" id="ARBA00022737"/>
    </source>
</evidence>
<keyword evidence="1" id="KW-0677">Repeat</keyword>
<gene>
    <name evidence="3" type="ORF">SNAT2548_LOCUS15665</name>
</gene>
<keyword evidence="4" id="KW-1185">Reference proteome</keyword>
<dbReference type="PANTHER" id="PTHR47447:SF21">
    <property type="entry name" value="PENTACOTRIPEPTIDE-REPEAT REGION OF PRORP DOMAIN-CONTAINING PROTEIN"/>
    <property type="match status" value="1"/>
</dbReference>
<dbReference type="NCBIfam" id="TIGR00756">
    <property type="entry name" value="PPR"/>
    <property type="match status" value="2"/>
</dbReference>
<dbReference type="Pfam" id="PF01535">
    <property type="entry name" value="PPR"/>
    <property type="match status" value="1"/>
</dbReference>
<feature type="repeat" description="PPR" evidence="2">
    <location>
        <begin position="314"/>
        <end position="348"/>
    </location>
</feature>
<evidence type="ECO:0000313" key="3">
    <source>
        <dbReference type="EMBL" id="CAE7297528.1"/>
    </source>
</evidence>